<dbReference type="Gene3D" id="3.40.640.10">
    <property type="entry name" value="Type I PLP-dependent aspartate aminotransferase-like (Major domain)"/>
    <property type="match status" value="1"/>
</dbReference>
<dbReference type="InterPro" id="IPR005814">
    <property type="entry name" value="Aminotrans_3"/>
</dbReference>
<dbReference type="InterPro" id="IPR049704">
    <property type="entry name" value="Aminotrans_3_PPA_site"/>
</dbReference>
<evidence type="ECO:0000256" key="4">
    <source>
        <dbReference type="ARBA" id="ARBA00022898"/>
    </source>
</evidence>
<dbReference type="Proteomes" id="UP000766336">
    <property type="component" value="Unassembled WGS sequence"/>
</dbReference>
<dbReference type="PROSITE" id="PS00600">
    <property type="entry name" value="AA_TRANSFER_CLASS_3"/>
    <property type="match status" value="1"/>
</dbReference>
<dbReference type="SUPFAM" id="SSF53383">
    <property type="entry name" value="PLP-dependent transferases"/>
    <property type="match status" value="1"/>
</dbReference>
<keyword evidence="7" id="KW-1185">Reference proteome</keyword>
<dbReference type="PANTHER" id="PTHR42684">
    <property type="entry name" value="ADENOSYLMETHIONINE-8-AMINO-7-OXONONANOATE AMINOTRANSFERASE"/>
    <property type="match status" value="1"/>
</dbReference>
<dbReference type="InterPro" id="IPR015421">
    <property type="entry name" value="PyrdxlP-dep_Trfase_major"/>
</dbReference>
<dbReference type="InterPro" id="IPR015424">
    <property type="entry name" value="PyrdxlP-dep_Trfase"/>
</dbReference>
<dbReference type="EMBL" id="JAHCDA010000001">
    <property type="protein sequence ID" value="MBS7810775.1"/>
    <property type="molecule type" value="Genomic_DNA"/>
</dbReference>
<name>A0ABS5QAT9_9PROT</name>
<organism evidence="6 7">
    <name type="scientific">Roseococcus pinisoli</name>
    <dbReference type="NCBI Taxonomy" id="2835040"/>
    <lineage>
        <taxon>Bacteria</taxon>
        <taxon>Pseudomonadati</taxon>
        <taxon>Pseudomonadota</taxon>
        <taxon>Alphaproteobacteria</taxon>
        <taxon>Acetobacterales</taxon>
        <taxon>Roseomonadaceae</taxon>
        <taxon>Roseococcus</taxon>
    </lineage>
</organism>
<comment type="similarity">
    <text evidence="5">Belongs to the class-III pyridoxal-phosphate-dependent aminotransferase family.</text>
</comment>
<comment type="cofactor">
    <cofactor evidence="1">
        <name>pyridoxal 5'-phosphate</name>
        <dbReference type="ChEBI" id="CHEBI:597326"/>
    </cofactor>
</comment>
<reference evidence="6 7" key="1">
    <citation type="submission" date="2021-05" db="EMBL/GenBank/DDBJ databases">
        <title>Roseococcus sp. XZZS9, whole genome shotgun sequencing project.</title>
        <authorList>
            <person name="Zhao G."/>
            <person name="Shen L."/>
        </authorList>
    </citation>
    <scope>NUCLEOTIDE SEQUENCE [LARGE SCALE GENOMIC DNA]</scope>
    <source>
        <strain evidence="6 7">XZZS9</strain>
    </source>
</reference>
<keyword evidence="3" id="KW-0808">Transferase</keyword>
<accession>A0ABS5QAT9</accession>
<dbReference type="Gene3D" id="3.90.1150.10">
    <property type="entry name" value="Aspartate Aminotransferase, domain 1"/>
    <property type="match status" value="1"/>
</dbReference>
<evidence type="ECO:0000256" key="1">
    <source>
        <dbReference type="ARBA" id="ARBA00001933"/>
    </source>
</evidence>
<keyword evidence="2 6" id="KW-0032">Aminotransferase</keyword>
<sequence>MNELSVPRPNDLDAYFMPFSDNKYFKSHPRLLARAEGMSYFTPEGKEVLDGTAGLWCSNAGHGRREIVEAIQKQAAILDFAPTFQLGHPLAFEAAARVADLTPKGMDRVFFTNSGSESDDTALKIALAYQKARGQAQRVRLIGRERGYHGVGFGGMSVGGIGGNRKQFGTQLPYVDHLPSTHLPAQNAFVKGQPAHGAHLADELERLVNLHGDTIAAVMVEPVAGSTGVLVPPVGYLERLRELCTKHGILLIFDEVITGFGRIGNHFGSERLGVIPDMITMAKGLTNAAVPMGAVAVSDEIYDTIVNGVAGGIEFFHGYTYSGHPLAAAAAIATIDIHVREDLPGRAKAMEPYWEEATHSLKSSPNVIDIRNFGLIAGIELQPREGKPGDRAMQVFRRCFDDGLLVRVTGDIIALSPPLIIEKSHVDRIFSTLADAIHKEAA</sequence>
<evidence type="ECO:0000256" key="3">
    <source>
        <dbReference type="ARBA" id="ARBA00022679"/>
    </source>
</evidence>
<comment type="caution">
    <text evidence="6">The sequence shown here is derived from an EMBL/GenBank/DDBJ whole genome shotgun (WGS) entry which is preliminary data.</text>
</comment>
<proteinExistence type="inferred from homology"/>
<evidence type="ECO:0000256" key="5">
    <source>
        <dbReference type="RuleBase" id="RU003560"/>
    </source>
</evidence>
<dbReference type="InterPro" id="IPR015422">
    <property type="entry name" value="PyrdxlP-dep_Trfase_small"/>
</dbReference>
<dbReference type="CDD" id="cd00610">
    <property type="entry name" value="OAT_like"/>
    <property type="match status" value="1"/>
</dbReference>
<dbReference type="Pfam" id="PF00202">
    <property type="entry name" value="Aminotran_3"/>
    <property type="match status" value="1"/>
</dbReference>
<keyword evidence="4 5" id="KW-0663">Pyridoxal phosphate</keyword>
<evidence type="ECO:0000313" key="6">
    <source>
        <dbReference type="EMBL" id="MBS7810775.1"/>
    </source>
</evidence>
<dbReference type="GO" id="GO:0008483">
    <property type="term" value="F:transaminase activity"/>
    <property type="evidence" value="ECO:0007669"/>
    <property type="project" value="UniProtKB-KW"/>
</dbReference>
<evidence type="ECO:0000313" key="7">
    <source>
        <dbReference type="Proteomes" id="UP000766336"/>
    </source>
</evidence>
<gene>
    <name evidence="6" type="ORF">KHU32_07485</name>
</gene>
<dbReference type="PANTHER" id="PTHR42684:SF1">
    <property type="entry name" value="BETA-ALANINE--PYRUVATE AMINOTRANSFERASE"/>
    <property type="match status" value="1"/>
</dbReference>
<evidence type="ECO:0000256" key="2">
    <source>
        <dbReference type="ARBA" id="ARBA00022576"/>
    </source>
</evidence>
<protein>
    <submittedName>
        <fullName evidence="6">Aspartate aminotransferase family protein</fullName>
    </submittedName>
</protein>
<dbReference type="RefSeq" id="WP_213669375.1">
    <property type="nucleotide sequence ID" value="NZ_JAHCDA010000001.1"/>
</dbReference>